<keyword evidence="2" id="KW-1185">Reference proteome</keyword>
<sequence>MFWFMQLIRFYTLTIIRNTASIKLNKFEHASNTIKLNAFIADANRMSGFKLYVTNTSTIPPAGYLCYEDPFSLKPPHPDINQTIPCNQLGKYVIYYDVTGSDDVVFEIYLPIVELCYVAINGCPKGTWGTNCSNACQLKCINHHCYPGNGSCVWGCDPQNCSNNICDIHTAACSYGCVPGLTGPFCNMSKYFVNV</sequence>
<accession>A0A8S3PUA5</accession>
<dbReference type="AlphaFoldDB" id="A0A8S3PUA5"/>
<name>A0A8S3PUA5_MYTED</name>
<dbReference type="Proteomes" id="UP000683360">
    <property type="component" value="Unassembled WGS sequence"/>
</dbReference>
<reference evidence="1" key="1">
    <citation type="submission" date="2021-03" db="EMBL/GenBank/DDBJ databases">
        <authorList>
            <person name="Bekaert M."/>
        </authorList>
    </citation>
    <scope>NUCLEOTIDE SEQUENCE</scope>
</reference>
<proteinExistence type="predicted"/>
<evidence type="ECO:0000313" key="2">
    <source>
        <dbReference type="Proteomes" id="UP000683360"/>
    </source>
</evidence>
<gene>
    <name evidence="1" type="ORF">MEDL_2797</name>
</gene>
<protein>
    <submittedName>
        <fullName evidence="1">Uncharacterized protein</fullName>
    </submittedName>
</protein>
<organism evidence="1 2">
    <name type="scientific">Mytilus edulis</name>
    <name type="common">Blue mussel</name>
    <dbReference type="NCBI Taxonomy" id="6550"/>
    <lineage>
        <taxon>Eukaryota</taxon>
        <taxon>Metazoa</taxon>
        <taxon>Spiralia</taxon>
        <taxon>Lophotrochozoa</taxon>
        <taxon>Mollusca</taxon>
        <taxon>Bivalvia</taxon>
        <taxon>Autobranchia</taxon>
        <taxon>Pteriomorphia</taxon>
        <taxon>Mytilida</taxon>
        <taxon>Mytiloidea</taxon>
        <taxon>Mytilidae</taxon>
        <taxon>Mytilinae</taxon>
        <taxon>Mytilus</taxon>
    </lineage>
</organism>
<comment type="caution">
    <text evidence="1">The sequence shown here is derived from an EMBL/GenBank/DDBJ whole genome shotgun (WGS) entry which is preliminary data.</text>
</comment>
<dbReference type="OrthoDB" id="10374182at2759"/>
<dbReference type="EMBL" id="CAJPWZ010000163">
    <property type="protein sequence ID" value="CAG2187331.1"/>
    <property type="molecule type" value="Genomic_DNA"/>
</dbReference>
<evidence type="ECO:0000313" key="1">
    <source>
        <dbReference type="EMBL" id="CAG2187331.1"/>
    </source>
</evidence>